<name>A0ABP9KRS6_9ACTN</name>
<dbReference type="PANTHER" id="PTHR33993:SF14">
    <property type="entry name" value="GB|AAF24581.1"/>
    <property type="match status" value="1"/>
</dbReference>
<gene>
    <name evidence="3" type="ORF">GCM10023336_39230</name>
</gene>
<feature type="region of interest" description="Disordered" evidence="1">
    <location>
        <begin position="245"/>
        <end position="278"/>
    </location>
</feature>
<dbReference type="SUPFAM" id="SSF54593">
    <property type="entry name" value="Glyoxalase/Bleomycin resistance protein/Dihydroxybiphenyl dioxygenase"/>
    <property type="match status" value="2"/>
</dbReference>
<evidence type="ECO:0000259" key="2">
    <source>
        <dbReference type="PROSITE" id="PS51819"/>
    </source>
</evidence>
<dbReference type="PROSITE" id="PS51819">
    <property type="entry name" value="VOC"/>
    <property type="match status" value="2"/>
</dbReference>
<dbReference type="InterPro" id="IPR004360">
    <property type="entry name" value="Glyas_Fos-R_dOase_dom"/>
</dbReference>
<dbReference type="Gene3D" id="3.10.180.10">
    <property type="entry name" value="2,3-Dihydroxybiphenyl 1,2-Dioxygenase, domain 1"/>
    <property type="match status" value="2"/>
</dbReference>
<sequence length="278" mass="29440">MEFDKPVIGGPCWAELGTSDLAAAKQFYGEVFAWRCDTDSRPELRGYTVARLGGAAVAGLGPLYRPTQPIAWNVSFAVADVDAATHKVVAAGGTVIRGPMDIFDEGRRTVALDPSGAAFQMWQARDFPGAGVFNRPGALGWVELATRDVKRARDFYTTVFGWSVNASEWYTQWGTHGMDFGGVTALHGRFPVDVPPHWLPYFAVEDVDGTTEVALRAGGKALQEPTSVPDGPRIAVLRDPQGAAYGVYQAGDEDAGQSGASDTGQDTGRDGGTGPAAG</sequence>
<feature type="domain" description="VOC" evidence="2">
    <location>
        <begin position="10"/>
        <end position="124"/>
    </location>
</feature>
<dbReference type="PANTHER" id="PTHR33993">
    <property type="entry name" value="GLYOXALASE-RELATED"/>
    <property type="match status" value="1"/>
</dbReference>
<dbReference type="RefSeq" id="WP_345669495.1">
    <property type="nucleotide sequence ID" value="NZ_BAABKC010000054.1"/>
</dbReference>
<dbReference type="InterPro" id="IPR037523">
    <property type="entry name" value="VOC_core"/>
</dbReference>
<proteinExistence type="predicted"/>
<accession>A0ABP9KRS6</accession>
<reference evidence="4" key="1">
    <citation type="journal article" date="2019" name="Int. J. Syst. Evol. Microbiol.">
        <title>The Global Catalogue of Microorganisms (GCM) 10K type strain sequencing project: providing services to taxonomists for standard genome sequencing and annotation.</title>
        <authorList>
            <consortium name="The Broad Institute Genomics Platform"/>
            <consortium name="The Broad Institute Genome Sequencing Center for Infectious Disease"/>
            <person name="Wu L."/>
            <person name="Ma J."/>
        </authorList>
    </citation>
    <scope>NUCLEOTIDE SEQUENCE [LARGE SCALE GENOMIC DNA]</scope>
    <source>
        <strain evidence="4">JCM 18410</strain>
    </source>
</reference>
<evidence type="ECO:0000313" key="3">
    <source>
        <dbReference type="EMBL" id="GAA5061613.1"/>
    </source>
</evidence>
<organism evidence="3 4">
    <name type="scientific">Streptomyces similanensis</name>
    <dbReference type="NCBI Taxonomy" id="1274988"/>
    <lineage>
        <taxon>Bacteria</taxon>
        <taxon>Bacillati</taxon>
        <taxon>Actinomycetota</taxon>
        <taxon>Actinomycetes</taxon>
        <taxon>Kitasatosporales</taxon>
        <taxon>Streptomycetaceae</taxon>
        <taxon>Streptomyces</taxon>
    </lineage>
</organism>
<dbReference type="Proteomes" id="UP001500124">
    <property type="component" value="Unassembled WGS sequence"/>
</dbReference>
<feature type="domain" description="VOC" evidence="2">
    <location>
        <begin position="138"/>
        <end position="250"/>
    </location>
</feature>
<evidence type="ECO:0000256" key="1">
    <source>
        <dbReference type="SAM" id="MobiDB-lite"/>
    </source>
</evidence>
<evidence type="ECO:0000313" key="4">
    <source>
        <dbReference type="Proteomes" id="UP001500124"/>
    </source>
</evidence>
<comment type="caution">
    <text evidence="3">The sequence shown here is derived from an EMBL/GenBank/DDBJ whole genome shotgun (WGS) entry which is preliminary data.</text>
</comment>
<dbReference type="InterPro" id="IPR029068">
    <property type="entry name" value="Glyas_Bleomycin-R_OHBP_Dase"/>
</dbReference>
<dbReference type="EMBL" id="BAABKC010000054">
    <property type="protein sequence ID" value="GAA5061613.1"/>
    <property type="molecule type" value="Genomic_DNA"/>
</dbReference>
<protein>
    <submittedName>
        <fullName evidence="3">VOC family protein</fullName>
    </submittedName>
</protein>
<dbReference type="CDD" id="cd07247">
    <property type="entry name" value="SgaA_N_like"/>
    <property type="match status" value="2"/>
</dbReference>
<keyword evidence="4" id="KW-1185">Reference proteome</keyword>
<dbReference type="Pfam" id="PF00903">
    <property type="entry name" value="Glyoxalase"/>
    <property type="match status" value="2"/>
</dbReference>
<dbReference type="InterPro" id="IPR052164">
    <property type="entry name" value="Anthracycline_SecMetBiosynth"/>
</dbReference>